<name>A0A1Y2MBY0_EPING</name>
<evidence type="ECO:0008006" key="3">
    <source>
        <dbReference type="Google" id="ProtNLM"/>
    </source>
</evidence>
<dbReference type="InParanoid" id="A0A1Y2MBY0"/>
<protein>
    <recommendedName>
        <fullName evidence="3">Fungal N-terminal domain-containing protein</fullName>
    </recommendedName>
</protein>
<keyword evidence="2" id="KW-1185">Reference proteome</keyword>
<gene>
    <name evidence="1" type="ORF">B5807_00519</name>
</gene>
<evidence type="ECO:0000313" key="1">
    <source>
        <dbReference type="EMBL" id="OSS53625.1"/>
    </source>
</evidence>
<proteinExistence type="predicted"/>
<reference evidence="1 2" key="1">
    <citation type="journal article" date="2017" name="Genome Announc.">
        <title>Genome sequence of the saprophytic ascomycete Epicoccum nigrum ICMP 19927 strain isolated from New Zealand.</title>
        <authorList>
            <person name="Fokin M."/>
            <person name="Fleetwood D."/>
            <person name="Weir B.S."/>
            <person name="Villas-Boas S.G."/>
        </authorList>
    </citation>
    <scope>NUCLEOTIDE SEQUENCE [LARGE SCALE GENOMIC DNA]</scope>
    <source>
        <strain evidence="1 2">ICMP 19927</strain>
    </source>
</reference>
<dbReference type="EMBL" id="KZ107838">
    <property type="protein sequence ID" value="OSS53625.1"/>
    <property type="molecule type" value="Genomic_DNA"/>
</dbReference>
<dbReference type="AlphaFoldDB" id="A0A1Y2MBY0"/>
<organism evidence="1 2">
    <name type="scientific">Epicoccum nigrum</name>
    <name type="common">Soil fungus</name>
    <name type="synonym">Epicoccum purpurascens</name>
    <dbReference type="NCBI Taxonomy" id="105696"/>
    <lineage>
        <taxon>Eukaryota</taxon>
        <taxon>Fungi</taxon>
        <taxon>Dikarya</taxon>
        <taxon>Ascomycota</taxon>
        <taxon>Pezizomycotina</taxon>
        <taxon>Dothideomycetes</taxon>
        <taxon>Pleosporomycetidae</taxon>
        <taxon>Pleosporales</taxon>
        <taxon>Pleosporineae</taxon>
        <taxon>Didymellaceae</taxon>
        <taxon>Epicoccum</taxon>
    </lineage>
</organism>
<sequence>MAEVFGAVAAGIAVCHEMTRLAKAIHGVVRNVKNAPKDIGALTDETITFTGLYGDFLETYENGSGRRSVWIKRLEACAENVIRRLQRILYEGDALRLDADYRYSLKDTWKANWKWLIRRNVVTHLRTSLAIASQTISGFLNILCIRRLDEELSLLRSILNNPEQRFEIETKFGVPLEEKIHCIQDKM</sequence>
<dbReference type="Proteomes" id="UP000193240">
    <property type="component" value="Unassembled WGS sequence"/>
</dbReference>
<evidence type="ECO:0000313" key="2">
    <source>
        <dbReference type="Proteomes" id="UP000193240"/>
    </source>
</evidence>
<accession>A0A1Y2MBY0</accession>